<accession>A0A0G4NQ63</accession>
<feature type="compositionally biased region" description="Basic and acidic residues" evidence="1">
    <location>
        <begin position="1"/>
        <end position="10"/>
    </location>
</feature>
<evidence type="ECO:0000313" key="3">
    <source>
        <dbReference type="Proteomes" id="UP000045706"/>
    </source>
</evidence>
<sequence>MPHTQSDKVRRPSRSGNRIANFFSSPKNKEQSAQQALLAMQQGNMTPSAMALPTISLSTASAVALSKTS</sequence>
<feature type="region of interest" description="Disordered" evidence="1">
    <location>
        <begin position="1"/>
        <end position="35"/>
    </location>
</feature>
<dbReference type="EMBL" id="CVQI01037717">
    <property type="protein sequence ID" value="CRK48622.1"/>
    <property type="molecule type" value="Genomic_DNA"/>
</dbReference>
<dbReference type="Proteomes" id="UP000045706">
    <property type="component" value="Unassembled WGS sequence"/>
</dbReference>
<feature type="compositionally biased region" description="Polar residues" evidence="1">
    <location>
        <begin position="14"/>
        <end position="26"/>
    </location>
</feature>
<evidence type="ECO:0000256" key="1">
    <source>
        <dbReference type="SAM" id="MobiDB-lite"/>
    </source>
</evidence>
<protein>
    <submittedName>
        <fullName evidence="2">Uncharacterized protein</fullName>
    </submittedName>
</protein>
<gene>
    <name evidence="2" type="ORF">BN1723_008115</name>
</gene>
<name>A0A0G4NQ63_VERLO</name>
<proteinExistence type="predicted"/>
<evidence type="ECO:0000313" key="2">
    <source>
        <dbReference type="EMBL" id="CRK48622.1"/>
    </source>
</evidence>
<dbReference type="AlphaFoldDB" id="A0A0G4NQ63"/>
<organism evidence="2 3">
    <name type="scientific">Verticillium longisporum</name>
    <name type="common">Verticillium dahliae var. longisporum</name>
    <dbReference type="NCBI Taxonomy" id="100787"/>
    <lineage>
        <taxon>Eukaryota</taxon>
        <taxon>Fungi</taxon>
        <taxon>Dikarya</taxon>
        <taxon>Ascomycota</taxon>
        <taxon>Pezizomycotina</taxon>
        <taxon>Sordariomycetes</taxon>
        <taxon>Hypocreomycetidae</taxon>
        <taxon>Glomerellales</taxon>
        <taxon>Plectosphaerellaceae</taxon>
        <taxon>Verticillium</taxon>
    </lineage>
</organism>
<reference evidence="3" key="1">
    <citation type="submission" date="2015-05" db="EMBL/GenBank/DDBJ databases">
        <authorList>
            <person name="Fogelqvist Johan"/>
        </authorList>
    </citation>
    <scope>NUCLEOTIDE SEQUENCE [LARGE SCALE GENOMIC DNA]</scope>
</reference>